<dbReference type="Proteomes" id="UP000220815">
    <property type="component" value="Genome"/>
</dbReference>
<dbReference type="EMBL" id="KX349250">
    <property type="protein sequence ID" value="AOO02681.1"/>
    <property type="molecule type" value="Genomic_DNA"/>
</dbReference>
<proteinExistence type="predicted"/>
<dbReference type="EMBL" id="KX349240">
    <property type="protein sequence ID" value="AOO00543.1"/>
    <property type="molecule type" value="Genomic_DNA"/>
</dbReference>
<protein>
    <submittedName>
        <fullName evidence="34">Uncharacterized protein</fullName>
    </submittedName>
</protein>
<dbReference type="EMBL" id="KX349263">
    <property type="protein sequence ID" value="AOO05462.1"/>
    <property type="molecule type" value="Genomic_DNA"/>
</dbReference>
<dbReference type="EMBL" id="KX349278">
    <property type="protein sequence ID" value="AOO08676.1"/>
    <property type="molecule type" value="Genomic_DNA"/>
</dbReference>
<dbReference type="Proteomes" id="UP000220813">
    <property type="component" value="Segment"/>
</dbReference>
<evidence type="ECO:0000313" key="21">
    <source>
        <dbReference type="EMBL" id="AOO02467.1"/>
    </source>
</evidence>
<dbReference type="EMBL" id="KX349274">
    <property type="protein sequence ID" value="AOO07817.1"/>
    <property type="molecule type" value="Genomic_DNA"/>
</dbReference>
<dbReference type="EMBL" id="KX349248">
    <property type="protein sequence ID" value="AOO02254.1"/>
    <property type="molecule type" value="Genomic_DNA"/>
</dbReference>
<dbReference type="EMBL" id="KX349269">
    <property type="protein sequence ID" value="AOO06745.1"/>
    <property type="molecule type" value="Genomic_DNA"/>
</dbReference>
<evidence type="ECO:0000313" key="4">
    <source>
        <dbReference type="EMBL" id="AON98400.1"/>
    </source>
</evidence>
<dbReference type="Proteomes" id="UP000220420">
    <property type="component" value="Segment"/>
</dbReference>
<dbReference type="Proteomes" id="UP000219978">
    <property type="component" value="Segment"/>
</dbReference>
<dbReference type="EMBL" id="KX349271">
    <property type="protein sequence ID" value="AOO07173.1"/>
    <property type="molecule type" value="Genomic_DNA"/>
</dbReference>
<evidence type="ECO:0000313" key="24">
    <source>
        <dbReference type="EMBL" id="AOO03109.1"/>
    </source>
</evidence>
<dbReference type="Proteomes" id="UP000220274">
    <property type="component" value="Genome"/>
</dbReference>
<dbReference type="EMBL" id="KX349257">
    <property type="protein sequence ID" value="AOO04179.1"/>
    <property type="molecule type" value="Genomic_DNA"/>
</dbReference>
<dbReference type="Proteomes" id="UP000229411">
    <property type="component" value="Segment"/>
</dbReference>
<dbReference type="Proteomes" id="UP000219987">
    <property type="component" value="Segment"/>
</dbReference>
<dbReference type="Proteomes" id="UP000220657">
    <property type="component" value="Segment"/>
</dbReference>
<dbReference type="Proteomes" id="UP000219940">
    <property type="component" value="Segment"/>
</dbReference>
<dbReference type="Proteomes" id="UP000220656">
    <property type="component" value="Segment"/>
</dbReference>
<evidence type="ECO:0000313" key="27">
    <source>
        <dbReference type="EMBL" id="AOO03751.1"/>
    </source>
</evidence>
<reference evidence="54 55" key="1">
    <citation type="journal article" date="2016" name="Environ. Microbiol.">
        <title>Genomic diversification of marine cyanophages into stable ecotypes.</title>
        <authorList>
            <person name="Marston M.F."/>
            <person name="Martiny J.B."/>
        </authorList>
    </citation>
    <scope>NUCLEOTIDE SEQUENCE [LARGE SCALE GENOMIC DNA]</scope>
    <source>
        <strain evidence="1">Fa_10_0709</strain>
        <strain evidence="2">Fa_24_0709</strain>
        <strain evidence="3">LIS_01_1010</strain>
        <strain evidence="4">LIS_02_1013</strain>
        <strain evidence="5">LIS_06_1010</strain>
        <strain evidence="6">LIS_09_1010</strain>
        <strain evidence="7">LIS_11_1010</strain>
        <strain evidence="8">LIS_12_1010</strain>
        <strain evidence="9">LIS_14_1013</strain>
        <strain evidence="10">NJ_05_1013</strain>
        <strain evidence="11">Np_01_0709</strain>
        <strain evidence="12">Np_01_1112</strain>
        <strain evidence="13">Np_03_0709</strain>
        <strain evidence="14">Np_03_1112</strain>
        <strain evidence="15">Np_04_1112</strain>
        <strain evidence="16">Np_06_0912</strain>
        <strain evidence="17">Np_12_0912</strain>
        <strain evidence="18">Np_14_0912</strain>
        <strain evidence="19">Np_15_0709</strain>
        <strain evidence="20">Np_19_1112</strain>
        <strain evidence="21">Np_20_0912</strain>
        <strain evidence="22">Np_23_1112</strain>
        <strain evidence="23">Np_24_1112</strain>
        <strain evidence="24">Np_31_1112</strain>
        <strain evidence="25">Np_33_0912</strain>
        <strain evidence="26">Np_36_1112</strain>
        <strain evidence="27">RW_01_0709</strain>
        <strain evidence="28">RW_02_0113</strain>
        <strain evidence="29">RW_02_0709</strain>
        <strain evidence="30">RW_03_0709</strain>
        <strain evidence="31">RW_08_1112</strain>
        <strain evidence="32">RW_12_0113</strain>
        <strain evidence="33">RW_12_0709</strain>
        <strain evidence="34">RW_14_1112</strain>
        <strain evidence="35">RW_16_0905</strain>
        <strain evidence="36">RW_17_0113</strain>
        <strain evidence="37">RW_26_0905</strain>
        <strain evidence="38">RW_29_1112</strain>
        <strain evidence="39">RW_30_0905</strain>
        <strain evidence="40">RW_34_0905</strain>
        <strain evidence="41">RW_40_1112</strain>
        <strain evidence="42">Sn_25_0709</strain>
        <strain evidence="43">W1_01_0709</strain>
        <strain evidence="44">W1_01_0910</strain>
        <strain evidence="45">W1_03_0709</strain>
        <strain evidence="46">W1_08_0709</strain>
        <strain evidence="47">W1_09_0709</strain>
        <strain evidence="48">W1_12_0909</strain>
        <strain evidence="49">W1_13_0709</strain>
        <strain evidence="50">W1_16_0709</strain>
        <strain evidence="51">W2_02_0709</strain>
        <strain evidence="52">W2_32_0910</strain>
        <strain evidence="53">W2_39_0910</strain>
    </source>
</reference>
<name>A0A1D7RVU1_9CAUD</name>
<evidence type="ECO:0000313" key="44">
    <source>
        <dbReference type="EMBL" id="AOO07601.1"/>
    </source>
</evidence>
<dbReference type="Proteomes" id="UP000220999">
    <property type="component" value="Segment"/>
</dbReference>
<evidence type="ECO:0000313" key="22">
    <source>
        <dbReference type="EMBL" id="AOO02681.1"/>
    </source>
</evidence>
<evidence type="ECO:0000313" key="39">
    <source>
        <dbReference type="EMBL" id="AOO06531.1"/>
    </source>
</evidence>
<dbReference type="EMBL" id="KX349231">
    <property type="protein sequence ID" value="AON98615.1"/>
    <property type="molecule type" value="Genomic_DNA"/>
</dbReference>
<dbReference type="Proteomes" id="UP000220287">
    <property type="component" value="Segment"/>
</dbReference>
<dbReference type="EMBL" id="KX349238">
    <property type="protein sequence ID" value="AOO00115.1"/>
    <property type="molecule type" value="Genomic_DNA"/>
</dbReference>
<dbReference type="EMBL" id="KX349261">
    <property type="protein sequence ID" value="AOO05034.1"/>
    <property type="molecule type" value="Genomic_DNA"/>
</dbReference>
<dbReference type="EMBL" id="KX349259">
    <property type="protein sequence ID" value="AOO04607.1"/>
    <property type="molecule type" value="Genomic_DNA"/>
</dbReference>
<gene>
    <name evidence="1" type="ORF">Fa100709_029</name>
    <name evidence="2" type="ORF">Fa240709_029</name>
    <name evidence="3" type="ORF">LIS011010_029</name>
    <name evidence="4" type="ORF">LIS021013_030</name>
    <name evidence="5" type="ORF">LIS061010_030</name>
    <name evidence="6" type="ORF">LIS091010_029</name>
    <name evidence="7" type="ORF">LIS111010_029</name>
    <name evidence="8" type="ORF">LIS121010_029</name>
    <name evidence="9" type="ORF">LIS141013_029</name>
    <name evidence="10" type="ORF">NJ_05_1013_029</name>
    <name evidence="11" type="ORF">Np010709_029</name>
    <name evidence="12" type="ORF">Np011112_029</name>
    <name evidence="13" type="ORF">Np030709_029</name>
    <name evidence="14" type="ORF">Np031112_029</name>
    <name evidence="15" type="ORF">Np041112_029</name>
    <name evidence="16" type="ORF">Np060912_029</name>
    <name evidence="17" type="ORF">Np120912_029</name>
    <name evidence="18" type="ORF">Np140912_029</name>
    <name evidence="19" type="ORF">Np150709_029</name>
    <name evidence="20" type="ORF">Np191112_029</name>
    <name evidence="21" type="ORF">Np200912_029</name>
    <name evidence="22" type="ORF">Np231112_029</name>
    <name evidence="23" type="ORF">Np241112_029</name>
    <name evidence="24" type="ORF">Np311112_029</name>
    <name evidence="25" type="ORF">Np330912_029</name>
    <name evidence="26" type="ORF">Np361112_029</name>
    <name evidence="27" type="ORF">RW010709_029</name>
    <name evidence="28" type="ORF">RW020113_029</name>
    <name evidence="29" type="ORF">RW020709_029</name>
    <name evidence="30" type="ORF">RW030709_029</name>
    <name evidence="31" type="ORF">RW081112_029</name>
    <name evidence="32" type="ORF">RW120113_029</name>
    <name evidence="33" type="ORF">RW120709_029</name>
    <name evidence="34" type="ORF">RW141112_029</name>
    <name evidence="35" type="ORF">RW160905_029</name>
    <name evidence="36" type="ORF">RW170113_029</name>
    <name evidence="37" type="ORF">RW260905_029</name>
    <name evidence="38" type="ORF">RW291112_029</name>
    <name evidence="39" type="ORF">RW300905_029</name>
    <name evidence="40" type="ORF">RW340905_029</name>
    <name evidence="41" type="ORF">RW401112_029</name>
    <name evidence="42" type="ORF">Sn250709_029</name>
    <name evidence="43" type="ORF">W1010709_029</name>
    <name evidence="44" type="ORF">W1010910_029</name>
    <name evidence="45" type="ORF">W1030709_030</name>
    <name evidence="46" type="ORF">W1080709_029</name>
    <name evidence="47" type="ORF">W1090709_029</name>
    <name evidence="48" type="ORF">W1120909_029</name>
    <name evidence="49" type="ORF">W1130709_029</name>
    <name evidence="50" type="ORF">W1160709_029</name>
    <name evidence="51" type="ORF">W2020709_029</name>
    <name evidence="52" type="ORF">W2320910_029</name>
    <name evidence="53" type="ORF">W2390910_029</name>
</gene>
<dbReference type="EMBL" id="KX349264">
    <property type="protein sequence ID" value="AOO05676.1"/>
    <property type="molecule type" value="Genomic_DNA"/>
</dbReference>
<evidence type="ECO:0000313" key="49">
    <source>
        <dbReference type="EMBL" id="AOO08676.1"/>
    </source>
</evidence>
<evidence type="ECO:0000313" key="11">
    <source>
        <dbReference type="EMBL" id="AON99900.1"/>
    </source>
</evidence>
<dbReference type="Proteomes" id="UP000219823">
    <property type="component" value="Segment"/>
</dbReference>
<dbReference type="EMBL" id="KX349230">
    <property type="protein sequence ID" value="AON98400.1"/>
    <property type="molecule type" value="Genomic_DNA"/>
</dbReference>
<dbReference type="Proteomes" id="UP000220212">
    <property type="component" value="Segment"/>
</dbReference>
<dbReference type="EMBL" id="KX349275">
    <property type="protein sequence ID" value="AOO08032.1"/>
    <property type="molecule type" value="Genomic_DNA"/>
</dbReference>
<dbReference type="EMBL" id="KX349235">
    <property type="protein sequence ID" value="AON99473.1"/>
    <property type="molecule type" value="Genomic_DNA"/>
</dbReference>
<dbReference type="EMBL" id="KX349262">
    <property type="protein sequence ID" value="AOO05248.1"/>
    <property type="molecule type" value="Genomic_DNA"/>
</dbReference>
<dbReference type="Proteomes" id="UP000219765">
    <property type="component" value="Segment"/>
</dbReference>
<dbReference type="EMBL" id="KX349242">
    <property type="protein sequence ID" value="AOO00970.1"/>
    <property type="molecule type" value="Genomic_DNA"/>
</dbReference>
<evidence type="ECO:0000313" key="46">
    <source>
        <dbReference type="EMBL" id="AOO08032.1"/>
    </source>
</evidence>
<dbReference type="EMBL" id="KX349270">
    <property type="protein sequence ID" value="AOO06959.1"/>
    <property type="molecule type" value="Genomic_DNA"/>
</dbReference>
<dbReference type="EMBL" id="KX349244">
    <property type="protein sequence ID" value="AOO01398.1"/>
    <property type="molecule type" value="Genomic_DNA"/>
</dbReference>
<dbReference type="Proteomes" id="UP000220787">
    <property type="component" value="Segment"/>
</dbReference>
<dbReference type="EMBL" id="KX349279">
    <property type="protein sequence ID" value="AOO08891.1"/>
    <property type="molecule type" value="Genomic_DNA"/>
</dbReference>
<evidence type="ECO:0000313" key="28">
    <source>
        <dbReference type="EMBL" id="AOO03965.1"/>
    </source>
</evidence>
<evidence type="ECO:0000313" key="5">
    <source>
        <dbReference type="EMBL" id="AON98615.1"/>
    </source>
</evidence>
<dbReference type="Proteomes" id="UP000220036">
    <property type="component" value="Segment"/>
</dbReference>
<evidence type="ECO:0000313" key="36">
    <source>
        <dbReference type="EMBL" id="AOO05890.1"/>
    </source>
</evidence>
<evidence type="ECO:0000313" key="18">
    <source>
        <dbReference type="EMBL" id="AOO01612.1"/>
    </source>
</evidence>
<dbReference type="EMBL" id="KX349228">
    <property type="protein sequence ID" value="AON97970.1"/>
    <property type="molecule type" value="Genomic_DNA"/>
</dbReference>
<dbReference type="EMBL" id="KX349267">
    <property type="protein sequence ID" value="AOO06317.1"/>
    <property type="molecule type" value="Genomic_DNA"/>
</dbReference>
<evidence type="ECO:0000313" key="30">
    <source>
        <dbReference type="EMBL" id="AOO04393.1"/>
    </source>
</evidence>
<dbReference type="EMBL" id="KX349233">
    <property type="protein sequence ID" value="AON99044.1"/>
    <property type="molecule type" value="Genomic_DNA"/>
</dbReference>
<dbReference type="EMBL" id="KX349249">
    <property type="protein sequence ID" value="AOO02467.1"/>
    <property type="molecule type" value="Genomic_DNA"/>
</dbReference>
<evidence type="ECO:0000313" key="23">
    <source>
        <dbReference type="EMBL" id="AOO02895.1"/>
    </source>
</evidence>
<dbReference type="Proteomes" id="UP000220822">
    <property type="component" value="Genome"/>
</dbReference>
<evidence type="ECO:0000313" key="8">
    <source>
        <dbReference type="EMBL" id="AON99258.1"/>
    </source>
</evidence>
<dbReference type="Proteomes" id="UP000220171">
    <property type="component" value="Segment"/>
</dbReference>
<dbReference type="Proteomes" id="UP000220975">
    <property type="component" value="Segment"/>
</dbReference>
<dbReference type="InterPro" id="IPR055891">
    <property type="entry name" value="DUF7468"/>
</dbReference>
<dbReference type="EMBL" id="KX349246">
    <property type="protein sequence ID" value="AOO01826.1"/>
    <property type="molecule type" value="Genomic_DNA"/>
</dbReference>
<evidence type="ECO:0000313" key="17">
    <source>
        <dbReference type="EMBL" id="AOO01398.1"/>
    </source>
</evidence>
<dbReference type="EMBL" id="KX349253">
    <property type="protein sequence ID" value="AOO03323.1"/>
    <property type="molecule type" value="Genomic_DNA"/>
</dbReference>
<evidence type="ECO:0000313" key="12">
    <source>
        <dbReference type="EMBL" id="AOO00115.1"/>
    </source>
</evidence>
<dbReference type="EMBL" id="KX349265">
    <property type="protein sequence ID" value="AOO05890.1"/>
    <property type="molecule type" value="Genomic_DNA"/>
</dbReference>
<evidence type="ECO:0000313" key="19">
    <source>
        <dbReference type="EMBL" id="AOO01826.1"/>
    </source>
</evidence>
<evidence type="ECO:0000313" key="52">
    <source>
        <dbReference type="EMBL" id="AOO09748.1"/>
    </source>
</evidence>
<dbReference type="Proteomes" id="UP000219740">
    <property type="component" value="Genome"/>
</dbReference>
<dbReference type="Proteomes" id="UP000220495">
    <property type="component" value="Genome"/>
</dbReference>
<evidence type="ECO:0000313" key="55">
    <source>
        <dbReference type="Proteomes" id="UP000219765"/>
    </source>
</evidence>
<dbReference type="Proteomes" id="UP000220878">
    <property type="component" value="Genome"/>
</dbReference>
<dbReference type="Proteomes" id="UP000220437">
    <property type="component" value="Segment"/>
</dbReference>
<dbReference type="EMBL" id="KX349254">
    <property type="protein sequence ID" value="AOO03537.1"/>
    <property type="molecule type" value="Genomic_DNA"/>
</dbReference>
<evidence type="ECO:0000313" key="47">
    <source>
        <dbReference type="EMBL" id="AOO08247.1"/>
    </source>
</evidence>
<dbReference type="EMBL" id="KX349251">
    <property type="protein sequence ID" value="AOO02895.1"/>
    <property type="molecule type" value="Genomic_DNA"/>
</dbReference>
<dbReference type="EMBL" id="KX349266">
    <property type="protein sequence ID" value="AOO06104.1"/>
    <property type="molecule type" value="Genomic_DNA"/>
</dbReference>
<evidence type="ECO:0000313" key="10">
    <source>
        <dbReference type="EMBL" id="AON99687.1"/>
    </source>
</evidence>
<dbReference type="Proteomes" id="UP000220457">
    <property type="component" value="Segment"/>
</dbReference>
<dbReference type="EMBL" id="KX349227">
    <property type="protein sequence ID" value="AON97756.1"/>
    <property type="molecule type" value="Genomic_DNA"/>
</dbReference>
<dbReference type="Proteomes" id="UP000220745">
    <property type="component" value="Segment"/>
</dbReference>
<dbReference type="EMBL" id="KX349245">
    <property type="protein sequence ID" value="AOO01612.1"/>
    <property type="molecule type" value="Genomic_DNA"/>
</dbReference>
<dbReference type="EMBL" id="KX349237">
    <property type="protein sequence ID" value="AON99900.1"/>
    <property type="molecule type" value="Genomic_DNA"/>
</dbReference>
<dbReference type="EMBL" id="KX349252">
    <property type="protein sequence ID" value="AOO03109.1"/>
    <property type="molecule type" value="Genomic_DNA"/>
</dbReference>
<evidence type="ECO:0000313" key="15">
    <source>
        <dbReference type="EMBL" id="AOO00756.1"/>
    </source>
</evidence>
<organism evidence="34 56">
    <name type="scientific">Synechococcus phage S-RIM2</name>
    <dbReference type="NCBI Taxonomy" id="687800"/>
    <lineage>
        <taxon>Viruses</taxon>
        <taxon>Duplodnaviria</taxon>
        <taxon>Heunggongvirae</taxon>
        <taxon>Uroviricota</taxon>
        <taxon>Caudoviricetes</taxon>
        <taxon>Pantevenvirales</taxon>
        <taxon>Kyanoviridae</taxon>
        <taxon>Nerrivikvirus</taxon>
        <taxon>Nerrivikvirus srim2</taxon>
    </lineage>
</organism>
<evidence type="ECO:0000313" key="14">
    <source>
        <dbReference type="EMBL" id="AOO00543.1"/>
    </source>
</evidence>
<evidence type="ECO:0000313" key="33">
    <source>
        <dbReference type="EMBL" id="AOO05248.1"/>
    </source>
</evidence>
<dbReference type="Proteomes" id="UP000220799">
    <property type="component" value="Segment"/>
</dbReference>
<dbReference type="Proteomes" id="UP000219867">
    <property type="component" value="Segment"/>
</dbReference>
<evidence type="ECO:0000313" key="34">
    <source>
        <dbReference type="EMBL" id="AOO05462.1"/>
    </source>
</evidence>
<dbReference type="Proteomes" id="UP000220556">
    <property type="component" value="Segment"/>
</dbReference>
<dbReference type="Proteomes" id="UP000219792">
    <property type="component" value="Segment"/>
</dbReference>
<dbReference type="EMBL" id="KX349239">
    <property type="protein sequence ID" value="AOO00329.1"/>
    <property type="molecule type" value="Genomic_DNA"/>
</dbReference>
<evidence type="ECO:0000313" key="29">
    <source>
        <dbReference type="EMBL" id="AOO04179.1"/>
    </source>
</evidence>
<evidence type="ECO:0000313" key="54">
    <source>
        <dbReference type="Proteomes" id="UP000219740"/>
    </source>
</evidence>
<evidence type="ECO:0000313" key="1">
    <source>
        <dbReference type="EMBL" id="AON97756.1"/>
    </source>
</evidence>
<dbReference type="EMBL" id="KX349241">
    <property type="protein sequence ID" value="AOO00756.1"/>
    <property type="molecule type" value="Genomic_DNA"/>
</dbReference>
<sequence>MQETKQRKAQLSDSFGGTIEKDIPENVQWIDDAFYIKKTRFGLYTSILREPLGQHFITGPTENAVLQISRWHLKCLQEGTLEENTRVINDGIVGGKL</sequence>
<evidence type="ECO:0000313" key="26">
    <source>
        <dbReference type="EMBL" id="AOO03537.1"/>
    </source>
</evidence>
<dbReference type="Proteomes" id="UP000220960">
    <property type="component" value="Segment"/>
</dbReference>
<dbReference type="Pfam" id="PF24272">
    <property type="entry name" value="DUF7468"/>
    <property type="match status" value="1"/>
</dbReference>
<dbReference type="EMBL" id="KX349268">
    <property type="protein sequence ID" value="AOO06531.1"/>
    <property type="molecule type" value="Genomic_DNA"/>
</dbReference>
<dbReference type="EMBL" id="KX349234">
    <property type="protein sequence ID" value="AON99258.1"/>
    <property type="molecule type" value="Genomic_DNA"/>
</dbReference>
<evidence type="ECO:0000313" key="38">
    <source>
        <dbReference type="EMBL" id="AOO06317.1"/>
    </source>
</evidence>
<evidence type="ECO:0000313" key="2">
    <source>
        <dbReference type="EMBL" id="AON97970.1"/>
    </source>
</evidence>
<dbReference type="EMBL" id="KX349277">
    <property type="protein sequence ID" value="AOO08461.1"/>
    <property type="molecule type" value="Genomic_DNA"/>
</dbReference>
<dbReference type="EMBL" id="KX349229">
    <property type="protein sequence ID" value="AON98184.1"/>
    <property type="molecule type" value="Genomic_DNA"/>
</dbReference>
<evidence type="ECO:0000313" key="40">
    <source>
        <dbReference type="EMBL" id="AOO06745.1"/>
    </source>
</evidence>
<dbReference type="Proteomes" id="UP000220510">
    <property type="component" value="Genome"/>
</dbReference>
<dbReference type="Proteomes" id="UP000220326">
    <property type="component" value="Segment"/>
</dbReference>
<dbReference type="Proteomes" id="UP000220062">
    <property type="component" value="Segment"/>
</dbReference>
<dbReference type="Proteomes" id="UP000220280">
    <property type="component" value="Segment"/>
</dbReference>
<evidence type="ECO:0000313" key="9">
    <source>
        <dbReference type="EMBL" id="AON99473.1"/>
    </source>
</evidence>
<dbReference type="EMBL" id="KX349236">
    <property type="protein sequence ID" value="AON99687.1"/>
    <property type="molecule type" value="Genomic_DNA"/>
</dbReference>
<dbReference type="Proteomes" id="UP000220738">
    <property type="component" value="Segment"/>
</dbReference>
<dbReference type="Proteomes" id="UP000220862">
    <property type="component" value="Segment"/>
</dbReference>
<dbReference type="Proteomes" id="UP000220231">
    <property type="component" value="Segment"/>
</dbReference>
<dbReference type="EMBL" id="KX349280">
    <property type="protein sequence ID" value="AOO09105.1"/>
    <property type="molecule type" value="Genomic_DNA"/>
</dbReference>
<dbReference type="Proteomes" id="UP000220587">
    <property type="component" value="Segment"/>
</dbReference>
<dbReference type="EMBL" id="KX349273">
    <property type="protein sequence ID" value="AOO07601.1"/>
    <property type="molecule type" value="Genomic_DNA"/>
</dbReference>
<dbReference type="EMBL" id="KX349272">
    <property type="protein sequence ID" value="AOO07387.1"/>
    <property type="molecule type" value="Genomic_DNA"/>
</dbReference>
<accession>A0A1D7RVU1</accession>
<evidence type="ECO:0000313" key="7">
    <source>
        <dbReference type="EMBL" id="AON99044.1"/>
    </source>
</evidence>
<dbReference type="EMBL" id="KX349283">
    <property type="protein sequence ID" value="AOO09748.1"/>
    <property type="molecule type" value="Genomic_DNA"/>
</dbReference>
<evidence type="ECO:0000313" key="48">
    <source>
        <dbReference type="EMBL" id="AOO08461.1"/>
    </source>
</evidence>
<evidence type="ECO:0000313" key="51">
    <source>
        <dbReference type="EMBL" id="AOO09105.1"/>
    </source>
</evidence>
<dbReference type="Proteomes" id="UP000220729">
    <property type="component" value="Segment"/>
</dbReference>
<evidence type="ECO:0000313" key="53">
    <source>
        <dbReference type="EMBL" id="AOO09963.1"/>
    </source>
</evidence>
<dbReference type="Proteomes" id="UP000220477">
    <property type="component" value="Segment"/>
</dbReference>
<evidence type="ECO:0000313" key="20">
    <source>
        <dbReference type="EMBL" id="AOO02254.1"/>
    </source>
</evidence>
<evidence type="ECO:0000313" key="16">
    <source>
        <dbReference type="EMBL" id="AOO00970.1"/>
    </source>
</evidence>
<dbReference type="Proteomes" id="UP000219866">
    <property type="component" value="Segment"/>
</dbReference>
<dbReference type="Proteomes" id="UP000220968">
    <property type="component" value="Segment"/>
</dbReference>
<dbReference type="Proteomes" id="UP000220375">
    <property type="component" value="Segment"/>
</dbReference>
<dbReference type="Proteomes" id="UP000220455">
    <property type="component" value="Segment"/>
</dbReference>
<dbReference type="Proteomes" id="UP000219918">
    <property type="component" value="Segment"/>
</dbReference>
<dbReference type="Proteomes" id="UP000220431">
    <property type="component" value="Genome"/>
</dbReference>
<dbReference type="Proteomes" id="UP000220290">
    <property type="component" value="Segment"/>
</dbReference>
<evidence type="ECO:0000313" key="32">
    <source>
        <dbReference type="EMBL" id="AOO05034.1"/>
    </source>
</evidence>
<evidence type="ECO:0000313" key="3">
    <source>
        <dbReference type="EMBL" id="AON98184.1"/>
    </source>
</evidence>
<evidence type="ECO:0000313" key="45">
    <source>
        <dbReference type="EMBL" id="AOO07817.1"/>
    </source>
</evidence>
<evidence type="ECO:0000313" key="13">
    <source>
        <dbReference type="EMBL" id="AOO00329.1"/>
    </source>
</evidence>
<dbReference type="Proteomes" id="UP000220628">
    <property type="component" value="Segment"/>
</dbReference>
<dbReference type="Proteomes" id="UP000220301">
    <property type="component" value="Segment"/>
</dbReference>
<dbReference type="Proteomes" id="UP000220874">
    <property type="component" value="Segment"/>
</dbReference>
<dbReference type="EMBL" id="KX349284">
    <property type="protein sequence ID" value="AOO09963.1"/>
    <property type="molecule type" value="Genomic_DNA"/>
</dbReference>
<evidence type="ECO:0000313" key="41">
    <source>
        <dbReference type="EMBL" id="AOO06959.1"/>
    </source>
</evidence>
<evidence type="ECO:0000313" key="42">
    <source>
        <dbReference type="EMBL" id="AOO07173.1"/>
    </source>
</evidence>
<dbReference type="EMBL" id="KX349232">
    <property type="protein sequence ID" value="AON98830.1"/>
    <property type="molecule type" value="Genomic_DNA"/>
</dbReference>
<dbReference type="EMBL" id="KX349255">
    <property type="protein sequence ID" value="AOO03751.1"/>
    <property type="molecule type" value="Genomic_DNA"/>
</dbReference>
<dbReference type="Proteomes" id="UP000219810">
    <property type="component" value="Segment"/>
</dbReference>
<evidence type="ECO:0000313" key="35">
    <source>
        <dbReference type="EMBL" id="AOO05676.1"/>
    </source>
</evidence>
<evidence type="ECO:0000313" key="6">
    <source>
        <dbReference type="EMBL" id="AON98830.1"/>
    </source>
</evidence>
<dbReference type="EMBL" id="KX349276">
    <property type="protein sequence ID" value="AOO08247.1"/>
    <property type="molecule type" value="Genomic_DNA"/>
</dbReference>
<dbReference type="Proteomes" id="UP000219973">
    <property type="component" value="Segment"/>
</dbReference>
<evidence type="ECO:0000313" key="56">
    <source>
        <dbReference type="Proteomes" id="UP000220301"/>
    </source>
</evidence>
<evidence type="ECO:0000313" key="31">
    <source>
        <dbReference type="EMBL" id="AOO04607.1"/>
    </source>
</evidence>
<evidence type="ECO:0000313" key="37">
    <source>
        <dbReference type="EMBL" id="AOO06104.1"/>
    </source>
</evidence>
<dbReference type="EMBL" id="KX349256">
    <property type="protein sequence ID" value="AOO03965.1"/>
    <property type="molecule type" value="Genomic_DNA"/>
</dbReference>
<evidence type="ECO:0000313" key="43">
    <source>
        <dbReference type="EMBL" id="AOO07387.1"/>
    </source>
</evidence>
<evidence type="ECO:0000313" key="50">
    <source>
        <dbReference type="EMBL" id="AOO08891.1"/>
    </source>
</evidence>
<dbReference type="EMBL" id="KX349258">
    <property type="protein sequence ID" value="AOO04393.1"/>
    <property type="molecule type" value="Genomic_DNA"/>
</dbReference>
<evidence type="ECO:0000313" key="25">
    <source>
        <dbReference type="EMBL" id="AOO03323.1"/>
    </source>
</evidence>